<sequence length="27" mass="2749">KILIPGTLGNQGLVSATIRGETLVQLG</sequence>
<evidence type="ECO:0000313" key="1">
    <source>
        <dbReference type="EMBL" id="SVD35247.1"/>
    </source>
</evidence>
<reference evidence="1" key="1">
    <citation type="submission" date="2018-05" db="EMBL/GenBank/DDBJ databases">
        <authorList>
            <person name="Lanie J.A."/>
            <person name="Ng W.-L."/>
            <person name="Kazmierczak K.M."/>
            <person name="Andrzejewski T.M."/>
            <person name="Davidsen T.M."/>
            <person name="Wayne K.J."/>
            <person name="Tettelin H."/>
            <person name="Glass J.I."/>
            <person name="Rusch D."/>
            <person name="Podicherti R."/>
            <person name="Tsui H.-C.T."/>
            <person name="Winkler M.E."/>
        </authorList>
    </citation>
    <scope>NUCLEOTIDE SEQUENCE</scope>
</reference>
<accession>A0A382UME5</accession>
<gene>
    <name evidence="1" type="ORF">METZ01_LOCUS388101</name>
</gene>
<name>A0A382UME5_9ZZZZ</name>
<dbReference type="AlphaFoldDB" id="A0A382UME5"/>
<protein>
    <submittedName>
        <fullName evidence="1">Uncharacterized protein</fullName>
    </submittedName>
</protein>
<organism evidence="1">
    <name type="scientific">marine metagenome</name>
    <dbReference type="NCBI Taxonomy" id="408172"/>
    <lineage>
        <taxon>unclassified sequences</taxon>
        <taxon>metagenomes</taxon>
        <taxon>ecological metagenomes</taxon>
    </lineage>
</organism>
<proteinExistence type="predicted"/>
<feature type="non-terminal residue" evidence="1">
    <location>
        <position position="1"/>
    </location>
</feature>
<dbReference type="EMBL" id="UINC01145236">
    <property type="protein sequence ID" value="SVD35247.1"/>
    <property type="molecule type" value="Genomic_DNA"/>
</dbReference>